<keyword evidence="1" id="KW-0812">Transmembrane</keyword>
<evidence type="ECO:0000256" key="1">
    <source>
        <dbReference type="SAM" id="Phobius"/>
    </source>
</evidence>
<dbReference type="Proteomes" id="UP000078336">
    <property type="component" value="Unassembled WGS sequence"/>
</dbReference>
<dbReference type="EMBL" id="LUCQ01000082">
    <property type="protein sequence ID" value="OAO79712.1"/>
    <property type="molecule type" value="Genomic_DNA"/>
</dbReference>
<proteinExistence type="predicted"/>
<keyword evidence="1" id="KW-1133">Transmembrane helix</keyword>
<protein>
    <submittedName>
        <fullName evidence="2">Uncharacterized protein</fullName>
    </submittedName>
</protein>
<keyword evidence="1" id="KW-0472">Membrane</keyword>
<keyword evidence="3" id="KW-1185">Reference proteome</keyword>
<accession>A0A178TAP2</accession>
<evidence type="ECO:0000313" key="2">
    <source>
        <dbReference type="EMBL" id="OAO79712.1"/>
    </source>
</evidence>
<feature type="transmembrane region" description="Helical" evidence="1">
    <location>
        <begin position="6"/>
        <end position="34"/>
    </location>
</feature>
<name>A0A178TAP2_9BACL</name>
<reference evidence="2 3" key="1">
    <citation type="submission" date="2016-03" db="EMBL/GenBank/DDBJ databases">
        <title>Spore heat resistance.</title>
        <authorList>
            <person name="Boekhorst J."/>
            <person name="Berendsen E.M."/>
            <person name="Wells-Bennik M.H."/>
            <person name="Kuipers O.P."/>
        </authorList>
    </citation>
    <scope>NUCLEOTIDE SEQUENCE [LARGE SCALE GENOMIC DNA]</scope>
    <source>
        <strain evidence="2 3">AF16</strain>
    </source>
</reference>
<organism evidence="2 3">
    <name type="scientific">Anoxybacillus flavithermus</name>
    <dbReference type="NCBI Taxonomy" id="33934"/>
    <lineage>
        <taxon>Bacteria</taxon>
        <taxon>Bacillati</taxon>
        <taxon>Bacillota</taxon>
        <taxon>Bacilli</taxon>
        <taxon>Bacillales</taxon>
        <taxon>Anoxybacillaceae</taxon>
        <taxon>Anoxybacillus</taxon>
    </lineage>
</organism>
<comment type="caution">
    <text evidence="2">The sequence shown here is derived from an EMBL/GenBank/DDBJ whole genome shotgun (WGS) entry which is preliminary data.</text>
</comment>
<evidence type="ECO:0000313" key="3">
    <source>
        <dbReference type="Proteomes" id="UP000078336"/>
    </source>
</evidence>
<gene>
    <name evidence="2" type="ORF">TAF16_1427</name>
</gene>
<sequence>MKENCIFLRIVFFFCLEYFMNIPISVTRLTFVFLSFL</sequence>
<dbReference type="AlphaFoldDB" id="A0A178TAP2"/>